<feature type="domain" description="PPM-type phosphatase" evidence="10">
    <location>
        <begin position="48"/>
        <end position="318"/>
    </location>
</feature>
<evidence type="ECO:0000259" key="10">
    <source>
        <dbReference type="PROSITE" id="PS51746"/>
    </source>
</evidence>
<evidence type="ECO:0000256" key="9">
    <source>
        <dbReference type="RuleBase" id="RU003465"/>
    </source>
</evidence>
<dbReference type="PROSITE" id="PS01032">
    <property type="entry name" value="PPM_1"/>
    <property type="match status" value="1"/>
</dbReference>
<proteinExistence type="inferred from homology"/>
<keyword evidence="6" id="KW-0460">Magnesium</keyword>
<comment type="caution">
    <text evidence="11">The sequence shown here is derived from an EMBL/GenBank/DDBJ whole genome shotgun (WGS) entry which is preliminary data.</text>
</comment>
<dbReference type="Proteomes" id="UP000826271">
    <property type="component" value="Unassembled WGS sequence"/>
</dbReference>
<evidence type="ECO:0000256" key="5">
    <source>
        <dbReference type="ARBA" id="ARBA00022801"/>
    </source>
</evidence>
<keyword evidence="4" id="KW-0479">Metal-binding</keyword>
<evidence type="ECO:0000256" key="8">
    <source>
        <dbReference type="ARBA" id="ARBA00023211"/>
    </source>
</evidence>
<keyword evidence="7 9" id="KW-0904">Protein phosphatase</keyword>
<name>A0AAV6WW10_9LAMI</name>
<evidence type="ECO:0000256" key="7">
    <source>
        <dbReference type="ARBA" id="ARBA00022912"/>
    </source>
</evidence>
<dbReference type="SMART" id="SM00332">
    <property type="entry name" value="PP2Cc"/>
    <property type="match status" value="1"/>
</dbReference>
<evidence type="ECO:0000256" key="6">
    <source>
        <dbReference type="ARBA" id="ARBA00022842"/>
    </source>
</evidence>
<accession>A0AAV6WW10</accession>
<protein>
    <recommendedName>
        <fullName evidence="3">protein-serine/threonine phosphatase</fullName>
        <ecNumber evidence="3">3.1.3.16</ecNumber>
    </recommendedName>
</protein>
<evidence type="ECO:0000313" key="11">
    <source>
        <dbReference type="EMBL" id="KAG8372502.1"/>
    </source>
</evidence>
<evidence type="ECO:0000256" key="1">
    <source>
        <dbReference type="ARBA" id="ARBA00001936"/>
    </source>
</evidence>
<dbReference type="GO" id="GO:0004722">
    <property type="term" value="F:protein serine/threonine phosphatase activity"/>
    <property type="evidence" value="ECO:0007669"/>
    <property type="project" value="UniProtKB-EC"/>
</dbReference>
<dbReference type="InterPro" id="IPR015655">
    <property type="entry name" value="PP2C"/>
</dbReference>
<reference evidence="11" key="1">
    <citation type="submission" date="2019-10" db="EMBL/GenBank/DDBJ databases">
        <authorList>
            <person name="Zhang R."/>
            <person name="Pan Y."/>
            <person name="Wang J."/>
            <person name="Ma R."/>
            <person name="Yu S."/>
        </authorList>
    </citation>
    <scope>NUCLEOTIDE SEQUENCE</scope>
    <source>
        <strain evidence="11">LA-IB0</strain>
        <tissue evidence="11">Leaf</tissue>
    </source>
</reference>
<dbReference type="EC" id="3.1.3.16" evidence="3"/>
<keyword evidence="8" id="KW-0464">Manganese</keyword>
<comment type="similarity">
    <text evidence="9">Belongs to the PP2C family.</text>
</comment>
<dbReference type="CDD" id="cd00143">
    <property type="entry name" value="PP2Cc"/>
    <property type="match status" value="1"/>
</dbReference>
<dbReference type="PANTHER" id="PTHR47992">
    <property type="entry name" value="PROTEIN PHOSPHATASE"/>
    <property type="match status" value="1"/>
</dbReference>
<comment type="cofactor">
    <cofactor evidence="1">
        <name>Mn(2+)</name>
        <dbReference type="ChEBI" id="CHEBI:29035"/>
    </cofactor>
</comment>
<dbReference type="AlphaFoldDB" id="A0AAV6WW10"/>
<keyword evidence="5 9" id="KW-0378">Hydrolase</keyword>
<dbReference type="PROSITE" id="PS51746">
    <property type="entry name" value="PPM_2"/>
    <property type="match status" value="1"/>
</dbReference>
<evidence type="ECO:0000256" key="2">
    <source>
        <dbReference type="ARBA" id="ARBA00001946"/>
    </source>
</evidence>
<dbReference type="Gene3D" id="3.60.40.10">
    <property type="entry name" value="PPM-type phosphatase domain"/>
    <property type="match status" value="1"/>
</dbReference>
<organism evidence="11 12">
    <name type="scientific">Buddleja alternifolia</name>
    <dbReference type="NCBI Taxonomy" id="168488"/>
    <lineage>
        <taxon>Eukaryota</taxon>
        <taxon>Viridiplantae</taxon>
        <taxon>Streptophyta</taxon>
        <taxon>Embryophyta</taxon>
        <taxon>Tracheophyta</taxon>
        <taxon>Spermatophyta</taxon>
        <taxon>Magnoliopsida</taxon>
        <taxon>eudicotyledons</taxon>
        <taxon>Gunneridae</taxon>
        <taxon>Pentapetalae</taxon>
        <taxon>asterids</taxon>
        <taxon>lamiids</taxon>
        <taxon>Lamiales</taxon>
        <taxon>Scrophulariaceae</taxon>
        <taxon>Buddlejeae</taxon>
        <taxon>Buddleja</taxon>
    </lineage>
</organism>
<evidence type="ECO:0000313" key="12">
    <source>
        <dbReference type="Proteomes" id="UP000826271"/>
    </source>
</evidence>
<evidence type="ECO:0000256" key="4">
    <source>
        <dbReference type="ARBA" id="ARBA00022723"/>
    </source>
</evidence>
<dbReference type="InterPro" id="IPR000222">
    <property type="entry name" value="PP2C_BS"/>
</dbReference>
<dbReference type="InterPro" id="IPR036457">
    <property type="entry name" value="PPM-type-like_dom_sf"/>
</dbReference>
<dbReference type="SUPFAM" id="SSF81606">
    <property type="entry name" value="PP2C-like"/>
    <property type="match status" value="1"/>
</dbReference>
<sequence>MFSWLEKSVSTCLGPLKKCAGMDDDHDLEMDDDALIWSNDLGMHSHGEFSFAVAQANAALEDHSQVETGPPATFVGVYDGHGGPNAAIHISNHLFQHLLGQFGNNPLIAAIGSCCLVGVICGGTLYVANLGDSRAVMGCLEGSDKIVAVPLTNDHNAKEQAVRRELRNLHHDDANIVVKKKGVYRVKGIIQVSRAIGDFYLKNPQFALDESFPRFHLTEPLQGPVLSAEPAITTRNLQSNDKFIIFASDGLWEYLTNKEAVEIVHKNPRLGIAKRLLMMAMKKAAKRTKRPYNDIKILPAGGERRKVHDDITIVVIFIDPANASHHEISVRGFDNNVGASNFTF</sequence>
<dbReference type="Pfam" id="PF00481">
    <property type="entry name" value="PP2C"/>
    <property type="match status" value="1"/>
</dbReference>
<evidence type="ECO:0000256" key="3">
    <source>
        <dbReference type="ARBA" id="ARBA00013081"/>
    </source>
</evidence>
<dbReference type="InterPro" id="IPR001932">
    <property type="entry name" value="PPM-type_phosphatase-like_dom"/>
</dbReference>
<dbReference type="EMBL" id="WHWC01000012">
    <property type="protein sequence ID" value="KAG8372502.1"/>
    <property type="molecule type" value="Genomic_DNA"/>
</dbReference>
<dbReference type="GO" id="GO:0046872">
    <property type="term" value="F:metal ion binding"/>
    <property type="evidence" value="ECO:0007669"/>
    <property type="project" value="UniProtKB-KW"/>
</dbReference>
<gene>
    <name evidence="11" type="ORF">BUALT_Bualt12G0072700</name>
</gene>
<keyword evidence="12" id="KW-1185">Reference proteome</keyword>
<comment type="cofactor">
    <cofactor evidence="2">
        <name>Mg(2+)</name>
        <dbReference type="ChEBI" id="CHEBI:18420"/>
    </cofactor>
</comment>